<protein>
    <recommendedName>
        <fullName evidence="4">Glycosyltransferase RgtA/B/C/D-like domain-containing protein</fullName>
    </recommendedName>
</protein>
<dbReference type="AlphaFoldDB" id="A0A509EKH2"/>
<evidence type="ECO:0000256" key="1">
    <source>
        <dbReference type="SAM" id="Phobius"/>
    </source>
</evidence>
<feature type="transmembrane region" description="Helical" evidence="1">
    <location>
        <begin position="111"/>
        <end position="135"/>
    </location>
</feature>
<evidence type="ECO:0008006" key="4">
    <source>
        <dbReference type="Google" id="ProtNLM"/>
    </source>
</evidence>
<gene>
    <name evidence="2" type="ORF">MET9862_04517</name>
</gene>
<sequence length="431" mass="44574">MASREGFAPEAAPVMGRGLLILLVLLLGFGGVVNALRKDIAKGFDEVAHVSYVAQIQRDGASWPDLRALRLLDPASLAPTDAPNYLNHPPPYYAALARIGPAIGAEPGALLILRLVNVALTTVAFAALLLLAAGLAHSRLEFWAYALPLVTIPIALALNGAVNNDNLAILGGALALLGLQRLLCGGGRAWLTCALAGLVAAGLAKFTALLLVGGCVGPTLLWLVARSRLPTTALLPATLALALAAAPYAVLVAQYGSPVPEVPGHLAMMRDGAREAGWDGTRLGLPAYLLTFAALFASQFRPVLTEPNAVETASLVLPLVLMGLSLAGGAVALMRLRAGRAQPLDPLAVAGWGAIGLVLAAHIRFSYLNHLATGWRLDAYPRYYLPLAGITVIACACLAAGLPEGRVRRGLLVFLAASPLAFGLLGGTLGV</sequence>
<name>A0A509EKH2_9HYPH</name>
<keyword evidence="1" id="KW-0812">Transmembrane</keyword>
<organism evidence="2 3">
    <name type="scientific">Methylobacterium symbioticum</name>
    <dbReference type="NCBI Taxonomy" id="2584084"/>
    <lineage>
        <taxon>Bacteria</taxon>
        <taxon>Pseudomonadati</taxon>
        <taxon>Pseudomonadota</taxon>
        <taxon>Alphaproteobacteria</taxon>
        <taxon>Hyphomicrobiales</taxon>
        <taxon>Methylobacteriaceae</taxon>
        <taxon>Methylobacterium</taxon>
    </lineage>
</organism>
<dbReference type="OrthoDB" id="7984621at2"/>
<feature type="transmembrane region" description="Helical" evidence="1">
    <location>
        <begin position="142"/>
        <end position="161"/>
    </location>
</feature>
<evidence type="ECO:0000313" key="3">
    <source>
        <dbReference type="Proteomes" id="UP000410984"/>
    </source>
</evidence>
<feature type="transmembrane region" description="Helical" evidence="1">
    <location>
        <begin position="410"/>
        <end position="429"/>
    </location>
</feature>
<feature type="transmembrane region" description="Helical" evidence="1">
    <location>
        <begin position="312"/>
        <end position="334"/>
    </location>
</feature>
<accession>A0A509EKH2</accession>
<feature type="transmembrane region" description="Helical" evidence="1">
    <location>
        <begin position="346"/>
        <end position="363"/>
    </location>
</feature>
<proteinExistence type="predicted"/>
<reference evidence="2 3" key="1">
    <citation type="submission" date="2019-06" db="EMBL/GenBank/DDBJ databases">
        <authorList>
            <person name="Rodrigo-Torres L."/>
            <person name="Arahal R. D."/>
            <person name="Lucena T."/>
        </authorList>
    </citation>
    <scope>NUCLEOTIDE SEQUENCE [LARGE SCALE GENOMIC DNA]</scope>
    <source>
        <strain evidence="2 3">SB0023/3</strain>
    </source>
</reference>
<dbReference type="EMBL" id="CABFPH010000091">
    <property type="protein sequence ID" value="VUD73895.1"/>
    <property type="molecule type" value="Genomic_DNA"/>
</dbReference>
<dbReference type="RefSeq" id="WP_142585090.1">
    <property type="nucleotide sequence ID" value="NZ_CABFPH010000091.1"/>
</dbReference>
<feature type="transmembrane region" description="Helical" evidence="1">
    <location>
        <begin position="383"/>
        <end position="403"/>
    </location>
</feature>
<keyword evidence="1" id="KW-1133">Transmembrane helix</keyword>
<feature type="transmembrane region" description="Helical" evidence="1">
    <location>
        <begin position="167"/>
        <end position="184"/>
    </location>
</feature>
<keyword evidence="3" id="KW-1185">Reference proteome</keyword>
<dbReference type="Proteomes" id="UP000410984">
    <property type="component" value="Unassembled WGS sequence"/>
</dbReference>
<keyword evidence="1" id="KW-0472">Membrane</keyword>
<feature type="transmembrane region" description="Helical" evidence="1">
    <location>
        <begin position="233"/>
        <end position="253"/>
    </location>
</feature>
<evidence type="ECO:0000313" key="2">
    <source>
        <dbReference type="EMBL" id="VUD73895.1"/>
    </source>
</evidence>